<evidence type="ECO:0000256" key="1">
    <source>
        <dbReference type="SAM" id="MobiDB-lite"/>
    </source>
</evidence>
<keyword evidence="2" id="KW-0472">Membrane</keyword>
<feature type="transmembrane region" description="Helical" evidence="2">
    <location>
        <begin position="20"/>
        <end position="37"/>
    </location>
</feature>
<evidence type="ECO:0000256" key="2">
    <source>
        <dbReference type="SAM" id="Phobius"/>
    </source>
</evidence>
<feature type="compositionally biased region" description="Polar residues" evidence="1">
    <location>
        <begin position="53"/>
        <end position="67"/>
    </location>
</feature>
<reference evidence="3 4" key="1">
    <citation type="submission" date="2022-08" db="EMBL/GenBank/DDBJ databases">
        <authorList>
            <person name="Li F."/>
        </authorList>
    </citation>
    <scope>NUCLEOTIDE SEQUENCE [LARGE SCALE GENOMIC DNA]</scope>
    <source>
        <strain evidence="3 4">10F1B-8-1</strain>
    </source>
</reference>
<dbReference type="EMBL" id="JANTHX010000004">
    <property type="protein sequence ID" value="MCS0498504.1"/>
    <property type="molecule type" value="Genomic_DNA"/>
</dbReference>
<evidence type="ECO:0000313" key="3">
    <source>
        <dbReference type="EMBL" id="MCS0498504.1"/>
    </source>
</evidence>
<proteinExistence type="predicted"/>
<keyword evidence="4" id="KW-1185">Reference proteome</keyword>
<feature type="region of interest" description="Disordered" evidence="1">
    <location>
        <begin position="44"/>
        <end position="71"/>
    </location>
</feature>
<keyword evidence="2" id="KW-1133">Transmembrane helix</keyword>
<gene>
    <name evidence="3" type="ORF">NUH29_02940</name>
</gene>
<dbReference type="RefSeq" id="WP_258797450.1">
    <property type="nucleotide sequence ID" value="NZ_JANTHX010000004.1"/>
</dbReference>
<keyword evidence="2" id="KW-0812">Transmembrane</keyword>
<accession>A0ABT1ZCS9</accession>
<protein>
    <recommendedName>
        <fullName evidence="5">DUF4232 domain-containing protein</fullName>
    </recommendedName>
</protein>
<evidence type="ECO:0000313" key="4">
    <source>
        <dbReference type="Proteomes" id="UP001205337"/>
    </source>
</evidence>
<name>A0ABT1ZCS9_9MICO</name>
<dbReference type="Proteomes" id="UP001205337">
    <property type="component" value="Unassembled WGS sequence"/>
</dbReference>
<evidence type="ECO:0008006" key="5">
    <source>
        <dbReference type="Google" id="ProtNLM"/>
    </source>
</evidence>
<organism evidence="3 4">
    <name type="scientific">Protaetiibacter mangrovi</name>
    <dbReference type="NCBI Taxonomy" id="2970926"/>
    <lineage>
        <taxon>Bacteria</taxon>
        <taxon>Bacillati</taxon>
        <taxon>Actinomycetota</taxon>
        <taxon>Actinomycetes</taxon>
        <taxon>Micrococcales</taxon>
        <taxon>Microbacteriaceae</taxon>
        <taxon>Protaetiibacter</taxon>
    </lineage>
</organism>
<comment type="caution">
    <text evidence="3">The sequence shown here is derived from an EMBL/GenBank/DDBJ whole genome shotgun (WGS) entry which is preliminary data.</text>
</comment>
<sequence length="202" mass="20962">MSTQQPGRLPASVYRRRRIVVGLAVLAVIVVIVLLFIPRGGSGDDGKVGAGDSQSPAPTDTETTSADGSAPCDPAVITLTAVTDKTSYAAGETPMISMTIVNSGASACTFDVGTDAQLYEIVSGSDPIWNSRDCQSDPQPLAQVLEPGVELSTTPFAWDRTRSSADTCDSDRSEVTAGGATYRLSVSLGEAASESDTPFLLN</sequence>